<dbReference type="GO" id="GO:0005643">
    <property type="term" value="C:nuclear pore"/>
    <property type="evidence" value="ECO:0007669"/>
    <property type="project" value="TreeGrafter"/>
</dbReference>
<accession>A0A150G8F4</accession>
<name>A0A150G8F4_GONPE</name>
<comment type="caution">
    <text evidence="2">The sequence shown here is derived from an EMBL/GenBank/DDBJ whole genome shotgun (WGS) entry which is preliminary data.</text>
</comment>
<gene>
    <name evidence="2" type="ORF">GPECTOR_47g392</name>
</gene>
<dbReference type="Proteomes" id="UP000075714">
    <property type="component" value="Unassembled WGS sequence"/>
</dbReference>
<dbReference type="InterPro" id="IPR001680">
    <property type="entry name" value="WD40_rpt"/>
</dbReference>
<feature type="region of interest" description="Disordered" evidence="1">
    <location>
        <begin position="354"/>
        <end position="373"/>
    </location>
</feature>
<keyword evidence="3" id="KW-1185">Reference proteome</keyword>
<evidence type="ECO:0000256" key="1">
    <source>
        <dbReference type="SAM" id="MobiDB-lite"/>
    </source>
</evidence>
<dbReference type="EMBL" id="LSYV01000048">
    <property type="protein sequence ID" value="KXZ46114.1"/>
    <property type="molecule type" value="Genomic_DNA"/>
</dbReference>
<dbReference type="GO" id="GO:0006913">
    <property type="term" value="P:nucleocytoplasmic transport"/>
    <property type="evidence" value="ECO:0007669"/>
    <property type="project" value="TreeGrafter"/>
</dbReference>
<dbReference type="PANTHER" id="PTHR14494">
    <property type="entry name" value="ALADIN/ADRACALIN/AAAS"/>
    <property type="match status" value="1"/>
</dbReference>
<dbReference type="AlphaFoldDB" id="A0A150G8F4"/>
<dbReference type="Gene3D" id="2.130.10.10">
    <property type="entry name" value="YVTN repeat-like/Quinoprotein amine dehydrogenase"/>
    <property type="match status" value="1"/>
</dbReference>
<organism evidence="2 3">
    <name type="scientific">Gonium pectorale</name>
    <name type="common">Green alga</name>
    <dbReference type="NCBI Taxonomy" id="33097"/>
    <lineage>
        <taxon>Eukaryota</taxon>
        <taxon>Viridiplantae</taxon>
        <taxon>Chlorophyta</taxon>
        <taxon>core chlorophytes</taxon>
        <taxon>Chlorophyceae</taxon>
        <taxon>CS clade</taxon>
        <taxon>Chlamydomonadales</taxon>
        <taxon>Volvocaceae</taxon>
        <taxon>Gonium</taxon>
    </lineage>
</organism>
<dbReference type="InterPro" id="IPR015943">
    <property type="entry name" value="WD40/YVTN_repeat-like_dom_sf"/>
</dbReference>
<dbReference type="Pfam" id="PF00400">
    <property type="entry name" value="WD40"/>
    <property type="match status" value="1"/>
</dbReference>
<dbReference type="OrthoDB" id="411991at2759"/>
<dbReference type="STRING" id="33097.A0A150G8F4"/>
<feature type="compositionally biased region" description="Gly residues" evidence="1">
    <location>
        <begin position="437"/>
        <end position="446"/>
    </location>
</feature>
<dbReference type="SMART" id="SM00320">
    <property type="entry name" value="WD40"/>
    <property type="match status" value="2"/>
</dbReference>
<protein>
    <submittedName>
        <fullName evidence="2">Uncharacterized protein</fullName>
    </submittedName>
</protein>
<evidence type="ECO:0000313" key="2">
    <source>
        <dbReference type="EMBL" id="KXZ46114.1"/>
    </source>
</evidence>
<dbReference type="SUPFAM" id="SSF82171">
    <property type="entry name" value="DPP6 N-terminal domain-like"/>
    <property type="match status" value="1"/>
</dbReference>
<feature type="region of interest" description="Disordered" evidence="1">
    <location>
        <begin position="431"/>
        <end position="462"/>
    </location>
</feature>
<evidence type="ECO:0000313" key="3">
    <source>
        <dbReference type="Proteomes" id="UP000075714"/>
    </source>
</evidence>
<dbReference type="InterPro" id="IPR045139">
    <property type="entry name" value="Aladin"/>
</dbReference>
<dbReference type="PANTHER" id="PTHR14494:SF0">
    <property type="entry name" value="ALADIN"/>
    <property type="match status" value="1"/>
</dbReference>
<sequence length="508" mass="49716">MQPLGEPPKLVPSVLLSGELPPELLPQHVAVYPPDAAGGDGGEDGPARSSLLERLSSHLAAAASPGPLGRPLALLWSAFLSGCRPRPLAPPLAWHPRRPWLAAADAGGRVQLLQLELGVGAVAGAGLGPRAGAGGSAPPGRGRELLLAGRGAGLEVVLAHDSLQPEVVSLAWSPASPGQLAVGSRGAVCVWAVAAAAEGRPPMAAAGRAAGPWMRLLRTRVGGARVTSLSWSPDGRLLAAASPDQAGLQVWEVAGGAASSTVSAGPAAFDTVRWSPCGNYVFAGGPSAAAGSGSAPSSSVVAAAWAPPSPGRGPVLLAALAGLPHLVSLHLVEAPPGLTAQLLPVALPDLQRAAGAEAGPSPGPSSPSIADMSWDPAGERLAVLLAPPRPGQEPPLALYATTTDPLVSARLIGFVRPPRDLCTAAATTASGSSAAAGAGGGSGAGTAAGPSENGSGPGSAPPAPACSYLPLPGALAVARLAPSCPSGPACLVGARVGALGVHLLPCYL</sequence>
<proteinExistence type="predicted"/>
<reference evidence="3" key="1">
    <citation type="journal article" date="2016" name="Nat. Commun.">
        <title>The Gonium pectorale genome demonstrates co-option of cell cycle regulation during the evolution of multicellularity.</title>
        <authorList>
            <person name="Hanschen E.R."/>
            <person name="Marriage T.N."/>
            <person name="Ferris P.J."/>
            <person name="Hamaji T."/>
            <person name="Toyoda A."/>
            <person name="Fujiyama A."/>
            <person name="Neme R."/>
            <person name="Noguchi H."/>
            <person name="Minakuchi Y."/>
            <person name="Suzuki M."/>
            <person name="Kawai-Toyooka H."/>
            <person name="Smith D.R."/>
            <person name="Sparks H."/>
            <person name="Anderson J."/>
            <person name="Bakaric R."/>
            <person name="Luria V."/>
            <person name="Karger A."/>
            <person name="Kirschner M.W."/>
            <person name="Durand P.M."/>
            <person name="Michod R.E."/>
            <person name="Nozaki H."/>
            <person name="Olson B.J."/>
        </authorList>
    </citation>
    <scope>NUCLEOTIDE SEQUENCE [LARGE SCALE GENOMIC DNA]</scope>
    <source>
        <strain evidence="3">NIES-2863</strain>
    </source>
</reference>